<dbReference type="PROSITE" id="PS51318">
    <property type="entry name" value="TAT"/>
    <property type="match status" value="1"/>
</dbReference>
<proteinExistence type="predicted"/>
<feature type="chain" id="PRO_5021787552" evidence="1">
    <location>
        <begin position="28"/>
        <end position="298"/>
    </location>
</feature>
<dbReference type="EMBL" id="CP036291">
    <property type="protein sequence ID" value="QDU87986.1"/>
    <property type="molecule type" value="Genomic_DNA"/>
</dbReference>
<dbReference type="InterPro" id="IPR011990">
    <property type="entry name" value="TPR-like_helical_dom_sf"/>
</dbReference>
<evidence type="ECO:0000313" key="3">
    <source>
        <dbReference type="Proteomes" id="UP000317429"/>
    </source>
</evidence>
<protein>
    <submittedName>
        <fullName evidence="2">Tetratricopeptide repeat protein</fullName>
    </submittedName>
</protein>
<dbReference type="OrthoDB" id="289590at2"/>
<dbReference type="AlphaFoldDB" id="A0A518D933"/>
<keyword evidence="1" id="KW-0732">Signal</keyword>
<dbReference type="KEGG" id="pnd:Pla175_13550"/>
<evidence type="ECO:0000256" key="1">
    <source>
        <dbReference type="SAM" id="SignalP"/>
    </source>
</evidence>
<keyword evidence="3" id="KW-1185">Reference proteome</keyword>
<dbReference type="Gene3D" id="1.25.40.10">
    <property type="entry name" value="Tetratricopeptide repeat domain"/>
    <property type="match status" value="2"/>
</dbReference>
<accession>A0A518D933</accession>
<dbReference type="SUPFAM" id="SSF48452">
    <property type="entry name" value="TPR-like"/>
    <property type="match status" value="2"/>
</dbReference>
<feature type="signal peptide" evidence="1">
    <location>
        <begin position="1"/>
        <end position="27"/>
    </location>
</feature>
<sequence precursor="true">MSPRRNMLPRIAALALLAGAALPSAHAHPPVEHVIEALTRRIAEGEPAAELLVRRGDERRGLRRNGQAADDYAAALRIDPRLGGAWLGLARVRLAQGRYAEARSAAEQGVAAQAGVGRQAQDPEQVADAAAPFYATIAQAYEAQHKFEQATDAWRRALGSANPEIDWRLGLARSLQNAGRPEEARDALAADMQQNPSVVLQRAWVAALIECGDLSEASAQVEAGLARSRWRGSWLLLRAQIAARAGLPQEARRDAQAVIDEIDARTRPGVSNPLLEEDRAAAERLLRQAGGGPDGPSP</sequence>
<dbReference type="Pfam" id="PF13432">
    <property type="entry name" value="TPR_16"/>
    <property type="match status" value="2"/>
</dbReference>
<dbReference type="RefSeq" id="WP_145282423.1">
    <property type="nucleotide sequence ID" value="NZ_CP036291.1"/>
</dbReference>
<evidence type="ECO:0000313" key="2">
    <source>
        <dbReference type="EMBL" id="QDU87986.1"/>
    </source>
</evidence>
<gene>
    <name evidence="2" type="ORF">Pla175_13550</name>
</gene>
<organism evidence="2 3">
    <name type="scientific">Pirellulimonas nuda</name>
    <dbReference type="NCBI Taxonomy" id="2528009"/>
    <lineage>
        <taxon>Bacteria</taxon>
        <taxon>Pseudomonadati</taxon>
        <taxon>Planctomycetota</taxon>
        <taxon>Planctomycetia</taxon>
        <taxon>Pirellulales</taxon>
        <taxon>Lacipirellulaceae</taxon>
        <taxon>Pirellulimonas</taxon>
    </lineage>
</organism>
<dbReference type="InterPro" id="IPR006311">
    <property type="entry name" value="TAT_signal"/>
</dbReference>
<dbReference type="Proteomes" id="UP000317429">
    <property type="component" value="Chromosome"/>
</dbReference>
<dbReference type="InterPro" id="IPR019734">
    <property type="entry name" value="TPR_rpt"/>
</dbReference>
<dbReference type="SMART" id="SM00028">
    <property type="entry name" value="TPR"/>
    <property type="match status" value="4"/>
</dbReference>
<name>A0A518D933_9BACT</name>
<reference evidence="2 3" key="1">
    <citation type="submission" date="2019-02" db="EMBL/GenBank/DDBJ databases">
        <title>Deep-cultivation of Planctomycetes and their phenomic and genomic characterization uncovers novel biology.</title>
        <authorList>
            <person name="Wiegand S."/>
            <person name="Jogler M."/>
            <person name="Boedeker C."/>
            <person name="Pinto D."/>
            <person name="Vollmers J."/>
            <person name="Rivas-Marin E."/>
            <person name="Kohn T."/>
            <person name="Peeters S.H."/>
            <person name="Heuer A."/>
            <person name="Rast P."/>
            <person name="Oberbeckmann S."/>
            <person name="Bunk B."/>
            <person name="Jeske O."/>
            <person name="Meyerdierks A."/>
            <person name="Storesund J.E."/>
            <person name="Kallscheuer N."/>
            <person name="Luecker S."/>
            <person name="Lage O.M."/>
            <person name="Pohl T."/>
            <person name="Merkel B.J."/>
            <person name="Hornburger P."/>
            <person name="Mueller R.-W."/>
            <person name="Bruemmer F."/>
            <person name="Labrenz M."/>
            <person name="Spormann A.M."/>
            <person name="Op den Camp H."/>
            <person name="Overmann J."/>
            <person name="Amann R."/>
            <person name="Jetten M.S.M."/>
            <person name="Mascher T."/>
            <person name="Medema M.H."/>
            <person name="Devos D.P."/>
            <person name="Kaster A.-K."/>
            <person name="Ovreas L."/>
            <person name="Rohde M."/>
            <person name="Galperin M.Y."/>
            <person name="Jogler C."/>
        </authorList>
    </citation>
    <scope>NUCLEOTIDE SEQUENCE [LARGE SCALE GENOMIC DNA]</scope>
    <source>
        <strain evidence="2 3">Pla175</strain>
    </source>
</reference>